<comment type="caution">
    <text evidence="1">The sequence shown here is derived from an EMBL/GenBank/DDBJ whole genome shotgun (WGS) entry which is preliminary data.</text>
</comment>
<feature type="non-terminal residue" evidence="1">
    <location>
        <position position="1"/>
    </location>
</feature>
<organism evidence="1">
    <name type="scientific">marine sediment metagenome</name>
    <dbReference type="NCBI Taxonomy" id="412755"/>
    <lineage>
        <taxon>unclassified sequences</taxon>
        <taxon>metagenomes</taxon>
        <taxon>ecological metagenomes</taxon>
    </lineage>
</organism>
<dbReference type="InterPro" id="IPR019271">
    <property type="entry name" value="DUF2284_metal-binding"/>
</dbReference>
<sequence length="36" mass="3973">ACGIDVFQTARNNGFPIEVVRNQSSAQNYYGVVLIE</sequence>
<protein>
    <submittedName>
        <fullName evidence="1">Uncharacterized protein</fullName>
    </submittedName>
</protein>
<dbReference type="Pfam" id="PF10050">
    <property type="entry name" value="DUF2284"/>
    <property type="match status" value="1"/>
</dbReference>
<dbReference type="AlphaFoldDB" id="X1DPA5"/>
<reference evidence="1" key="1">
    <citation type="journal article" date="2014" name="Front. Microbiol.">
        <title>High frequency of phylogenetically diverse reductive dehalogenase-homologous genes in deep subseafloor sedimentary metagenomes.</title>
        <authorList>
            <person name="Kawai M."/>
            <person name="Futagami T."/>
            <person name="Toyoda A."/>
            <person name="Takaki Y."/>
            <person name="Nishi S."/>
            <person name="Hori S."/>
            <person name="Arai W."/>
            <person name="Tsubouchi T."/>
            <person name="Morono Y."/>
            <person name="Uchiyama I."/>
            <person name="Ito T."/>
            <person name="Fujiyama A."/>
            <person name="Inagaki F."/>
            <person name="Takami H."/>
        </authorList>
    </citation>
    <scope>NUCLEOTIDE SEQUENCE</scope>
    <source>
        <strain evidence="1">Expedition CK06-06</strain>
    </source>
</reference>
<proteinExistence type="predicted"/>
<name>X1DPA5_9ZZZZ</name>
<accession>X1DPA5</accession>
<gene>
    <name evidence="1" type="ORF">S03H2_09166</name>
</gene>
<dbReference type="EMBL" id="BARU01004604">
    <property type="protein sequence ID" value="GAH21997.1"/>
    <property type="molecule type" value="Genomic_DNA"/>
</dbReference>
<evidence type="ECO:0000313" key="1">
    <source>
        <dbReference type="EMBL" id="GAH21997.1"/>
    </source>
</evidence>